<feature type="non-terminal residue" evidence="1">
    <location>
        <position position="205"/>
    </location>
</feature>
<gene>
    <name evidence="1" type="ORF">BINO364_LOCUS10977</name>
</gene>
<dbReference type="EMBL" id="OV170225">
    <property type="protein sequence ID" value="CAH0725389.1"/>
    <property type="molecule type" value="Genomic_DNA"/>
</dbReference>
<name>A0A8J9UV23_9NEOP</name>
<proteinExistence type="predicted"/>
<organism evidence="1 2">
    <name type="scientific">Brenthis ino</name>
    <name type="common">lesser marbled fritillary</name>
    <dbReference type="NCBI Taxonomy" id="405034"/>
    <lineage>
        <taxon>Eukaryota</taxon>
        <taxon>Metazoa</taxon>
        <taxon>Ecdysozoa</taxon>
        <taxon>Arthropoda</taxon>
        <taxon>Hexapoda</taxon>
        <taxon>Insecta</taxon>
        <taxon>Pterygota</taxon>
        <taxon>Neoptera</taxon>
        <taxon>Endopterygota</taxon>
        <taxon>Lepidoptera</taxon>
        <taxon>Glossata</taxon>
        <taxon>Ditrysia</taxon>
        <taxon>Papilionoidea</taxon>
        <taxon>Nymphalidae</taxon>
        <taxon>Heliconiinae</taxon>
        <taxon>Argynnini</taxon>
        <taxon>Brenthis</taxon>
    </lineage>
</organism>
<keyword evidence="2" id="KW-1185">Reference proteome</keyword>
<accession>A0A8J9UV23</accession>
<reference evidence="1" key="1">
    <citation type="submission" date="2021-12" db="EMBL/GenBank/DDBJ databases">
        <authorList>
            <person name="Martin H S."/>
        </authorList>
    </citation>
    <scope>NUCLEOTIDE SEQUENCE</scope>
</reference>
<dbReference type="OrthoDB" id="6916542at2759"/>
<evidence type="ECO:0000313" key="2">
    <source>
        <dbReference type="Proteomes" id="UP000838878"/>
    </source>
</evidence>
<sequence length="205" mass="23507">MHRNKRRKDSLHGVDMSQEDVLYPSDALQPNDNVVYGLEKANYDVIKPHLTFSTLTNAYLRAEIPRTIGKEKSEVLWPKNYVTNCTKQQNGEYKMTTQAMKLPVKGFRRSISEKAKISTQTKTYNKTFTFTFNSTMPFDSSNMYTMENLTYLSIRTNANELDESDKRQKSNDNINDNLSTKGLVGLLIPEATATLPVNYHFINES</sequence>
<dbReference type="Proteomes" id="UP000838878">
    <property type="component" value="Chromosome 5"/>
</dbReference>
<dbReference type="AlphaFoldDB" id="A0A8J9UV23"/>
<evidence type="ECO:0000313" key="1">
    <source>
        <dbReference type="EMBL" id="CAH0725389.1"/>
    </source>
</evidence>
<protein>
    <submittedName>
        <fullName evidence="1">Uncharacterized protein</fullName>
    </submittedName>
</protein>